<dbReference type="OrthoDB" id="1872906at2759"/>
<dbReference type="AlphaFoldDB" id="A0A835QJL8"/>
<feature type="chain" id="PRO_5032507397" description="Pectinesterase inhibitor domain-containing protein" evidence="4">
    <location>
        <begin position="23"/>
        <end position="179"/>
    </location>
</feature>
<dbReference type="FunFam" id="1.20.140.40:FF:000002">
    <property type="entry name" value="Putative invertase inhibitor"/>
    <property type="match status" value="1"/>
</dbReference>
<dbReference type="Proteomes" id="UP000639772">
    <property type="component" value="Chromosome 7"/>
</dbReference>
<evidence type="ECO:0000313" key="7">
    <source>
        <dbReference type="Proteomes" id="UP000639772"/>
    </source>
</evidence>
<dbReference type="PANTHER" id="PTHR35357">
    <property type="entry name" value="OS02G0537100 PROTEIN"/>
    <property type="match status" value="1"/>
</dbReference>
<dbReference type="InterPro" id="IPR035513">
    <property type="entry name" value="Invertase/methylesterase_inhib"/>
</dbReference>
<feature type="signal peptide" evidence="4">
    <location>
        <begin position="1"/>
        <end position="22"/>
    </location>
</feature>
<feature type="domain" description="Pectinesterase inhibitor" evidence="5">
    <location>
        <begin position="22"/>
        <end position="174"/>
    </location>
</feature>
<reference evidence="6 7" key="1">
    <citation type="journal article" date="2020" name="Nat. Food">
        <title>A phased Vanilla planifolia genome enables genetic improvement of flavour and production.</title>
        <authorList>
            <person name="Hasing T."/>
            <person name="Tang H."/>
            <person name="Brym M."/>
            <person name="Khazi F."/>
            <person name="Huang T."/>
            <person name="Chambers A.H."/>
        </authorList>
    </citation>
    <scope>NUCLEOTIDE SEQUENCE [LARGE SCALE GENOMIC DNA]</scope>
    <source>
        <tissue evidence="6">Leaf</tissue>
    </source>
</reference>
<evidence type="ECO:0000313" key="6">
    <source>
        <dbReference type="EMBL" id="KAG0474531.1"/>
    </source>
</evidence>
<dbReference type="InterPro" id="IPR034088">
    <property type="entry name" value="Pla_a_1-like"/>
</dbReference>
<comment type="caution">
    <text evidence="6">The sequence shown here is derived from an EMBL/GenBank/DDBJ whole genome shotgun (WGS) entry which is preliminary data.</text>
</comment>
<dbReference type="SUPFAM" id="SSF101148">
    <property type="entry name" value="Plant invertase/pectin methylesterase inhibitor"/>
    <property type="match status" value="1"/>
</dbReference>
<gene>
    <name evidence="6" type="ORF">HPP92_014217</name>
</gene>
<protein>
    <recommendedName>
        <fullName evidence="5">Pectinesterase inhibitor domain-containing protein</fullName>
    </recommendedName>
</protein>
<dbReference type="EMBL" id="JADCNM010000007">
    <property type="protein sequence ID" value="KAG0474531.1"/>
    <property type="molecule type" value="Genomic_DNA"/>
</dbReference>
<dbReference type="CDD" id="cd15795">
    <property type="entry name" value="PMEI-Pla_a_1_like"/>
    <property type="match status" value="1"/>
</dbReference>
<evidence type="ECO:0000256" key="1">
    <source>
        <dbReference type="ARBA" id="ARBA00022729"/>
    </source>
</evidence>
<keyword evidence="1 4" id="KW-0732">Signal</keyword>
<dbReference type="Gene3D" id="1.20.140.40">
    <property type="entry name" value="Invertase/pectin methylesterase inhibitor family protein"/>
    <property type="match status" value="1"/>
</dbReference>
<accession>A0A835QJL8</accession>
<dbReference type="SMART" id="SM00856">
    <property type="entry name" value="PMEI"/>
    <property type="match status" value="1"/>
</dbReference>
<proteinExistence type="inferred from homology"/>
<evidence type="ECO:0000256" key="2">
    <source>
        <dbReference type="ARBA" id="ARBA00023157"/>
    </source>
</evidence>
<dbReference type="InterPro" id="IPR006501">
    <property type="entry name" value="Pectinesterase_inhib_dom"/>
</dbReference>
<dbReference type="Pfam" id="PF04043">
    <property type="entry name" value="PMEI"/>
    <property type="match status" value="1"/>
</dbReference>
<dbReference type="GO" id="GO:0004857">
    <property type="term" value="F:enzyme inhibitor activity"/>
    <property type="evidence" value="ECO:0007669"/>
    <property type="project" value="InterPro"/>
</dbReference>
<comment type="similarity">
    <text evidence="3">Belongs to the PMEI family.</text>
</comment>
<name>A0A835QJL8_VANPL</name>
<evidence type="ECO:0000256" key="4">
    <source>
        <dbReference type="SAM" id="SignalP"/>
    </source>
</evidence>
<evidence type="ECO:0000259" key="5">
    <source>
        <dbReference type="SMART" id="SM00856"/>
    </source>
</evidence>
<dbReference type="PANTHER" id="PTHR35357:SF24">
    <property type="entry name" value="OS04G0587200 PROTEIN"/>
    <property type="match status" value="1"/>
</dbReference>
<dbReference type="NCBIfam" id="TIGR01614">
    <property type="entry name" value="PME_inhib"/>
    <property type="match status" value="1"/>
</dbReference>
<evidence type="ECO:0000256" key="3">
    <source>
        <dbReference type="ARBA" id="ARBA00038471"/>
    </source>
</evidence>
<sequence length="179" mass="18911">MQSTTSLLRSLLLILFLASTSAASSSIDETCRSISASRPDIPTDFCVSTLTADPAAASSDHRGLALIATRLSATNATRTVARIQQLIDERDRQSTNSECLRVCLEVYSDAEDHLQDAAASVEAGKYRDAIALLSAALDSAENCEDAFGDEGISPSPMVAEDGSYEKLVELALAIVATLP</sequence>
<dbReference type="GO" id="GO:0005576">
    <property type="term" value="C:extracellular region"/>
    <property type="evidence" value="ECO:0007669"/>
    <property type="project" value="UniProtKB-ARBA"/>
</dbReference>
<keyword evidence="2" id="KW-1015">Disulfide bond</keyword>
<organism evidence="6 7">
    <name type="scientific">Vanilla planifolia</name>
    <name type="common">Vanilla</name>
    <dbReference type="NCBI Taxonomy" id="51239"/>
    <lineage>
        <taxon>Eukaryota</taxon>
        <taxon>Viridiplantae</taxon>
        <taxon>Streptophyta</taxon>
        <taxon>Embryophyta</taxon>
        <taxon>Tracheophyta</taxon>
        <taxon>Spermatophyta</taxon>
        <taxon>Magnoliopsida</taxon>
        <taxon>Liliopsida</taxon>
        <taxon>Asparagales</taxon>
        <taxon>Orchidaceae</taxon>
        <taxon>Vanilloideae</taxon>
        <taxon>Vanilleae</taxon>
        <taxon>Vanilla</taxon>
    </lineage>
</organism>